<evidence type="ECO:0000313" key="6">
    <source>
        <dbReference type="EMBL" id="SKB98852.1"/>
    </source>
</evidence>
<dbReference type="SUPFAM" id="SSF89562">
    <property type="entry name" value="RraA-like"/>
    <property type="match status" value="1"/>
</dbReference>
<proteinExistence type="predicted"/>
<accession>A0A1T5FRU7</accession>
<name>A0A1T5FRU7_9SPHN</name>
<keyword evidence="5" id="KW-0460">Magnesium</keyword>
<evidence type="ECO:0000256" key="3">
    <source>
        <dbReference type="ARBA" id="ARBA00029596"/>
    </source>
</evidence>
<dbReference type="STRING" id="439228.SAMN06295920_110158"/>
<organism evidence="6 7">
    <name type="scientific">Rhizorhabdus histidinilytica</name>
    <dbReference type="NCBI Taxonomy" id="439228"/>
    <lineage>
        <taxon>Bacteria</taxon>
        <taxon>Pseudomonadati</taxon>
        <taxon>Pseudomonadota</taxon>
        <taxon>Alphaproteobacteria</taxon>
        <taxon>Sphingomonadales</taxon>
        <taxon>Sphingomonadaceae</taxon>
        <taxon>Rhizorhabdus</taxon>
    </lineage>
</organism>
<reference evidence="7" key="1">
    <citation type="submission" date="2017-02" db="EMBL/GenBank/DDBJ databases">
        <authorList>
            <person name="Varghese N."/>
            <person name="Submissions S."/>
        </authorList>
    </citation>
    <scope>NUCLEOTIDE SEQUENCE [LARGE SCALE GENOMIC DNA]</scope>
    <source>
        <strain evidence="7">UM2</strain>
    </source>
</reference>
<dbReference type="OrthoDB" id="9812532at2"/>
<protein>
    <recommendedName>
        <fullName evidence="2">Putative 4-hydroxy-4-methyl-2-oxoglutarate aldolase</fullName>
    </recommendedName>
    <alternativeName>
        <fullName evidence="3">Regulator of ribonuclease activity homolog</fullName>
    </alternativeName>
    <alternativeName>
        <fullName evidence="4">RraA-like protein</fullName>
    </alternativeName>
</protein>
<dbReference type="PANTHER" id="PTHR33254:SF4">
    <property type="entry name" value="4-HYDROXY-4-METHYL-2-OXOGLUTARATE ALDOLASE 3-RELATED"/>
    <property type="match status" value="1"/>
</dbReference>
<dbReference type="AlphaFoldDB" id="A0A1T5FRU7"/>
<feature type="binding site" evidence="5">
    <location>
        <begin position="92"/>
        <end position="95"/>
    </location>
    <ligand>
        <name>substrate</name>
    </ligand>
</feature>
<evidence type="ECO:0000256" key="2">
    <source>
        <dbReference type="ARBA" id="ARBA00016549"/>
    </source>
</evidence>
<dbReference type="RefSeq" id="WP_079649955.1">
    <property type="nucleotide sequence ID" value="NZ_FUYM01000010.1"/>
</dbReference>
<evidence type="ECO:0000256" key="4">
    <source>
        <dbReference type="ARBA" id="ARBA00030169"/>
    </source>
</evidence>
<evidence type="ECO:0000313" key="7">
    <source>
        <dbReference type="Proteomes" id="UP000189818"/>
    </source>
</evidence>
<dbReference type="Pfam" id="PF03737">
    <property type="entry name" value="RraA-like"/>
    <property type="match status" value="1"/>
</dbReference>
<dbReference type="InterPro" id="IPR005493">
    <property type="entry name" value="RraA/RraA-like"/>
</dbReference>
<dbReference type="GO" id="GO:0046872">
    <property type="term" value="F:metal ion binding"/>
    <property type="evidence" value="ECO:0007669"/>
    <property type="project" value="UniProtKB-KW"/>
</dbReference>
<dbReference type="EMBL" id="FUYM01000010">
    <property type="protein sequence ID" value="SKB98852.1"/>
    <property type="molecule type" value="Genomic_DNA"/>
</dbReference>
<dbReference type="Proteomes" id="UP000189818">
    <property type="component" value="Unassembled WGS sequence"/>
</dbReference>
<gene>
    <name evidence="6" type="ORF">SAMN06295920_110158</name>
</gene>
<keyword evidence="5" id="KW-0479">Metal-binding</keyword>
<keyword evidence="7" id="KW-1185">Reference proteome</keyword>
<dbReference type="InterPro" id="IPR036704">
    <property type="entry name" value="RraA/RraA-like_sf"/>
</dbReference>
<comment type="cofactor">
    <cofactor evidence="1">
        <name>a divalent metal cation</name>
        <dbReference type="ChEBI" id="CHEBI:60240"/>
    </cofactor>
</comment>
<dbReference type="Gene3D" id="3.50.30.40">
    <property type="entry name" value="Ribonuclease E inhibitor RraA/RraA-like"/>
    <property type="match status" value="1"/>
</dbReference>
<sequence>MTQTLLDRLGRLDACCISDAADQLGLPPAVTGIGWQSVRRRIAGRVTTVTLAPGTPPNGSHRHLCTSAIERAGPGDIVVVEQRTGVDAAGWGGILSNAAQMRGLAGVIVEGPARDIDEAAELGFPVYSRSTTCRTARGRIFEIASGEPVTVGDTLVSDGDYVVADSSGVVFVPTARIEELLAAAERISAREAAMTEAVRAGEPVGQVMGARYENMLSETEAAQ</sequence>
<evidence type="ECO:0000256" key="5">
    <source>
        <dbReference type="PIRSR" id="PIRSR605493-1"/>
    </source>
</evidence>
<evidence type="ECO:0000256" key="1">
    <source>
        <dbReference type="ARBA" id="ARBA00001968"/>
    </source>
</evidence>
<feature type="binding site" evidence="5">
    <location>
        <position position="114"/>
    </location>
    <ligand>
        <name>substrate</name>
    </ligand>
</feature>
<comment type="cofactor">
    <cofactor evidence="5">
        <name>Mg(2+)</name>
        <dbReference type="ChEBI" id="CHEBI:18420"/>
    </cofactor>
</comment>
<dbReference type="PANTHER" id="PTHR33254">
    <property type="entry name" value="4-HYDROXY-4-METHYL-2-OXOGLUTARATE ALDOLASE 3-RELATED"/>
    <property type="match status" value="1"/>
</dbReference>
<dbReference type="CDD" id="cd16841">
    <property type="entry name" value="RraA_family"/>
    <property type="match status" value="1"/>
</dbReference>
<feature type="binding site" evidence="5">
    <location>
        <position position="115"/>
    </location>
    <ligand>
        <name>Mg(2+)</name>
        <dbReference type="ChEBI" id="CHEBI:18420"/>
    </ligand>
</feature>